<dbReference type="Proteomes" id="UP001238179">
    <property type="component" value="Chromosome"/>
</dbReference>
<dbReference type="Pfam" id="PF00550">
    <property type="entry name" value="PP-binding"/>
    <property type="match status" value="1"/>
</dbReference>
<organism evidence="2 3">
    <name type="scientific">Mesoterricola silvestris</name>
    <dbReference type="NCBI Taxonomy" id="2927979"/>
    <lineage>
        <taxon>Bacteria</taxon>
        <taxon>Pseudomonadati</taxon>
        <taxon>Acidobacteriota</taxon>
        <taxon>Holophagae</taxon>
        <taxon>Holophagales</taxon>
        <taxon>Holophagaceae</taxon>
        <taxon>Mesoterricola</taxon>
    </lineage>
</organism>
<dbReference type="InterPro" id="IPR036736">
    <property type="entry name" value="ACP-like_sf"/>
</dbReference>
<reference evidence="3" key="1">
    <citation type="journal article" date="2023" name="Int. J. Syst. Evol. Microbiol.">
        <title>Mesoterricola silvestris gen. nov., sp. nov., Mesoterricola sediminis sp. nov., Geothrix oryzae sp. nov., Geothrix edaphica sp. nov., Geothrix rubra sp. nov., and Geothrix limicola sp. nov., six novel members of Acidobacteriota isolated from soils.</title>
        <authorList>
            <person name="Itoh H."/>
            <person name="Sugisawa Y."/>
            <person name="Mise K."/>
            <person name="Xu Z."/>
            <person name="Kuniyasu M."/>
            <person name="Ushijima N."/>
            <person name="Kawano K."/>
            <person name="Kobayashi E."/>
            <person name="Shiratori Y."/>
            <person name="Masuda Y."/>
            <person name="Senoo K."/>
        </authorList>
    </citation>
    <scope>NUCLEOTIDE SEQUENCE [LARGE SCALE GENOMIC DNA]</scope>
    <source>
        <strain evidence="3">W79</strain>
    </source>
</reference>
<accession>A0AA48GQ95</accession>
<dbReference type="PROSITE" id="PS50075">
    <property type="entry name" value="CARRIER"/>
    <property type="match status" value="1"/>
</dbReference>
<dbReference type="InterPro" id="IPR009081">
    <property type="entry name" value="PP-bd_ACP"/>
</dbReference>
<dbReference type="AlphaFoldDB" id="A0AA48GQ95"/>
<dbReference type="EMBL" id="AP027080">
    <property type="protein sequence ID" value="BDU74129.1"/>
    <property type="molecule type" value="Genomic_DNA"/>
</dbReference>
<evidence type="ECO:0000259" key="1">
    <source>
        <dbReference type="PROSITE" id="PS50075"/>
    </source>
</evidence>
<feature type="domain" description="Carrier" evidence="1">
    <location>
        <begin position="3"/>
        <end position="85"/>
    </location>
</feature>
<keyword evidence="3" id="KW-1185">Reference proteome</keyword>
<name>A0AA48GQ95_9BACT</name>
<sequence>MALETTSVAPKIRDYIAENFLFSDQGYGYGDDTSFLEEGIIDSLGIIELVAFVEKAFGISVSDSELLPDNFDSVAKLSAYVAGKMEKAS</sequence>
<evidence type="ECO:0000313" key="3">
    <source>
        <dbReference type="Proteomes" id="UP001238179"/>
    </source>
</evidence>
<evidence type="ECO:0000313" key="2">
    <source>
        <dbReference type="EMBL" id="BDU74129.1"/>
    </source>
</evidence>
<proteinExistence type="predicted"/>
<gene>
    <name evidence="2" type="ORF">METEAL_33030</name>
</gene>
<dbReference type="KEGG" id="msil:METEAL_33030"/>
<dbReference type="Gene3D" id="1.10.1200.10">
    <property type="entry name" value="ACP-like"/>
    <property type="match status" value="1"/>
</dbReference>
<protein>
    <submittedName>
        <fullName evidence="2">Acyl carrier protein</fullName>
    </submittedName>
</protein>
<dbReference type="SUPFAM" id="SSF47336">
    <property type="entry name" value="ACP-like"/>
    <property type="match status" value="1"/>
</dbReference>
<dbReference type="RefSeq" id="WP_316412800.1">
    <property type="nucleotide sequence ID" value="NZ_AP027080.1"/>
</dbReference>